<gene>
    <name evidence="1" type="ORF">CHH67_06410</name>
</gene>
<organism evidence="1 2">
    <name type="scientific">Paenibacillus campinasensis</name>
    <dbReference type="NCBI Taxonomy" id="66347"/>
    <lineage>
        <taxon>Bacteria</taxon>
        <taxon>Bacillati</taxon>
        <taxon>Bacillota</taxon>
        <taxon>Bacilli</taxon>
        <taxon>Bacillales</taxon>
        <taxon>Paenibacillaceae</taxon>
        <taxon>Paenibacillus</taxon>
    </lineage>
</organism>
<evidence type="ECO:0000313" key="1">
    <source>
        <dbReference type="EMBL" id="PAD78392.1"/>
    </source>
</evidence>
<dbReference type="SUPFAM" id="SSF53795">
    <property type="entry name" value="PEP carboxykinase-like"/>
    <property type="match status" value="1"/>
</dbReference>
<dbReference type="EMBL" id="NPBY01000021">
    <property type="protein sequence ID" value="PAD78392.1"/>
    <property type="molecule type" value="Genomic_DNA"/>
</dbReference>
<dbReference type="InterPro" id="IPR027417">
    <property type="entry name" value="P-loop_NTPase"/>
</dbReference>
<proteinExistence type="predicted"/>
<dbReference type="OrthoDB" id="5430844at2"/>
<comment type="caution">
    <text evidence="1">The sequence shown here is derived from an EMBL/GenBank/DDBJ whole genome shotgun (WGS) entry which is preliminary data.</text>
</comment>
<name>A0A268EZ42_9BACL</name>
<protein>
    <submittedName>
        <fullName evidence="1">Aldolase</fullName>
    </submittedName>
</protein>
<reference evidence="1 2" key="1">
    <citation type="submission" date="2017-07" db="EMBL/GenBank/DDBJ databases">
        <title>Isolation and whole genome analysis of endospore-forming bacteria from heroin.</title>
        <authorList>
            <person name="Kalinowski J."/>
            <person name="Ahrens B."/>
            <person name="Al-Dilaimi A."/>
            <person name="Winkler A."/>
            <person name="Wibberg D."/>
            <person name="Schleenbecker U."/>
            <person name="Ruckert C."/>
            <person name="Wolfel R."/>
            <person name="Grass G."/>
        </authorList>
    </citation>
    <scope>NUCLEOTIDE SEQUENCE [LARGE SCALE GENOMIC DNA]</scope>
    <source>
        <strain evidence="1 2">7537-G1</strain>
    </source>
</reference>
<accession>A0A268EZ42</accession>
<dbReference type="AlphaFoldDB" id="A0A268EZ42"/>
<dbReference type="Proteomes" id="UP000215596">
    <property type="component" value="Unassembled WGS sequence"/>
</dbReference>
<evidence type="ECO:0000313" key="2">
    <source>
        <dbReference type="Proteomes" id="UP000215596"/>
    </source>
</evidence>
<dbReference type="Gene3D" id="3.40.50.300">
    <property type="entry name" value="P-loop containing nucleotide triphosphate hydrolases"/>
    <property type="match status" value="1"/>
</dbReference>
<sequence length="315" mass="35201">MFPALKQPVYQAFGLTIQSELPLPELQPSPHNRPADIAVLYADLSDMWSAHSDGRKSYHCSPHRIMFRVPGLAVFAVEDGTSIRISPEEAIYEDHEDKLRLYVLGTCMGAALLQRRILPLHGSAVVIGQQAYAFVGHSGHGKSTLASALLQRGCHLLSDDVIAVKLGDQDKPYAMPAYPQQKLWQESLDVFGLSSDEYRPLFDRETKYAVPVASRFTNEALPLAGVFELVKAHASEVSIRPVNKLERLPLLHRHTYRNMFLEGSGLTKWHFDVTARMAAHLDMHQLVRPAEALTVQQLTELVLRTVGETSMMLDI</sequence>
<dbReference type="RefSeq" id="WP_095264253.1">
    <property type="nucleotide sequence ID" value="NZ_NPBY01000021.1"/>
</dbReference>